<proteinExistence type="predicted"/>
<dbReference type="Pfam" id="PF00149">
    <property type="entry name" value="Metallophos"/>
    <property type="match status" value="1"/>
</dbReference>
<dbReference type="InterPro" id="IPR008963">
    <property type="entry name" value="Purple_acid_Pase-like_N"/>
</dbReference>
<evidence type="ECO:0000313" key="5">
    <source>
        <dbReference type="Proteomes" id="UP000184050"/>
    </source>
</evidence>
<sequence>MTHKSCLFLLLFVLSLNLFAQEIQISHGPYVQAVAENEVTIVWTTDVDAVSWVEVAPAGTNSFYGEEHPKYFETKNGNRVVGQLHKITIPNLEESTEYRYRVFSKAVLTHQGHRVLYGNIASTNVYSQKPLRFRTLNKQKDSVSFLVLNDIHGRVDDLAALSSNVEYGKTDLVFFNGDMVSSMNDEQQFFEGFMDKSVELFASKVPVYFARGNHETRGPFSVYFPDYFPTPTGKLYYSFRQGPVHFIVLDCGEDKPDSDIEYSGLAQFDAYRTEQQEWLKKEIQKEEFKSAPYKMVVIHIPPVGSDWHGPLDIRRKILPVLKNQNITAMICGHTHRYQYIEPQPEEFDFPIIINAHTTSLEVDATSEKMTVVRKDTDGKELNRFNF</sequence>
<protein>
    <submittedName>
        <fullName evidence="4">3',5'-cyclic AMP phosphodiesterase CpdA</fullName>
    </submittedName>
</protein>
<dbReference type="InterPro" id="IPR029052">
    <property type="entry name" value="Metallo-depent_PP-like"/>
</dbReference>
<dbReference type="STRING" id="1168035.SAMN05444280_12280"/>
<dbReference type="Proteomes" id="UP000184050">
    <property type="component" value="Unassembled WGS sequence"/>
</dbReference>
<dbReference type="AlphaFoldDB" id="A0A1M6K8U1"/>
<dbReference type="Gene3D" id="2.60.40.380">
    <property type="entry name" value="Purple acid phosphatase-like, N-terminal"/>
    <property type="match status" value="1"/>
</dbReference>
<gene>
    <name evidence="4" type="ORF">SAMN05444280_12280</name>
</gene>
<evidence type="ECO:0000259" key="3">
    <source>
        <dbReference type="Pfam" id="PF00149"/>
    </source>
</evidence>
<dbReference type="GO" id="GO:0003993">
    <property type="term" value="F:acid phosphatase activity"/>
    <property type="evidence" value="ECO:0007669"/>
    <property type="project" value="InterPro"/>
</dbReference>
<feature type="domain" description="Calcineurin-like phosphoesterase" evidence="3">
    <location>
        <begin position="144"/>
        <end position="337"/>
    </location>
</feature>
<feature type="chain" id="PRO_5012590362" evidence="2">
    <location>
        <begin position="21"/>
        <end position="386"/>
    </location>
</feature>
<evidence type="ECO:0000313" key="4">
    <source>
        <dbReference type="EMBL" id="SHJ55418.1"/>
    </source>
</evidence>
<accession>A0A1M6K8U1</accession>
<dbReference type="GO" id="GO:0046872">
    <property type="term" value="F:metal ion binding"/>
    <property type="evidence" value="ECO:0007669"/>
    <property type="project" value="InterPro"/>
</dbReference>
<dbReference type="SUPFAM" id="SSF56300">
    <property type="entry name" value="Metallo-dependent phosphatases"/>
    <property type="match status" value="1"/>
</dbReference>
<dbReference type="EMBL" id="FQZE01000022">
    <property type="protein sequence ID" value="SHJ55418.1"/>
    <property type="molecule type" value="Genomic_DNA"/>
</dbReference>
<reference evidence="4 5" key="1">
    <citation type="submission" date="2016-11" db="EMBL/GenBank/DDBJ databases">
        <authorList>
            <person name="Jaros S."/>
            <person name="Januszkiewicz K."/>
            <person name="Wedrychowicz H."/>
        </authorList>
    </citation>
    <scope>NUCLEOTIDE SEQUENCE [LARGE SCALE GENOMIC DNA]</scope>
    <source>
        <strain evidence="4 5">DSM 27063</strain>
    </source>
</reference>
<dbReference type="InterPro" id="IPR039331">
    <property type="entry name" value="PAPs-like"/>
</dbReference>
<feature type="signal peptide" evidence="2">
    <location>
        <begin position="1"/>
        <end position="20"/>
    </location>
</feature>
<evidence type="ECO:0000256" key="1">
    <source>
        <dbReference type="ARBA" id="ARBA00022729"/>
    </source>
</evidence>
<dbReference type="SUPFAM" id="SSF49363">
    <property type="entry name" value="Purple acid phosphatase, N-terminal domain"/>
    <property type="match status" value="1"/>
</dbReference>
<dbReference type="PANTHER" id="PTHR22953:SF153">
    <property type="entry name" value="PURPLE ACID PHOSPHATASE"/>
    <property type="match status" value="1"/>
</dbReference>
<keyword evidence="5" id="KW-1185">Reference proteome</keyword>
<keyword evidence="1 2" id="KW-0732">Signal</keyword>
<dbReference type="Gene3D" id="3.60.21.10">
    <property type="match status" value="1"/>
</dbReference>
<dbReference type="PANTHER" id="PTHR22953">
    <property type="entry name" value="ACID PHOSPHATASE RELATED"/>
    <property type="match status" value="1"/>
</dbReference>
<organism evidence="4 5">
    <name type="scientific">Tangfeifania diversioriginum</name>
    <dbReference type="NCBI Taxonomy" id="1168035"/>
    <lineage>
        <taxon>Bacteria</taxon>
        <taxon>Pseudomonadati</taxon>
        <taxon>Bacteroidota</taxon>
        <taxon>Bacteroidia</taxon>
        <taxon>Marinilabiliales</taxon>
        <taxon>Prolixibacteraceae</taxon>
        <taxon>Tangfeifania</taxon>
    </lineage>
</organism>
<dbReference type="InterPro" id="IPR004843">
    <property type="entry name" value="Calcineurin-like_PHP"/>
</dbReference>
<name>A0A1M6K8U1_9BACT</name>
<evidence type="ECO:0000256" key="2">
    <source>
        <dbReference type="SAM" id="SignalP"/>
    </source>
</evidence>